<evidence type="ECO:0000256" key="5">
    <source>
        <dbReference type="ARBA" id="ARBA00022827"/>
    </source>
</evidence>
<evidence type="ECO:0000256" key="1">
    <source>
        <dbReference type="ARBA" id="ARBA00005817"/>
    </source>
</evidence>
<dbReference type="RefSeq" id="WP_040085289.1">
    <property type="nucleotide sequence ID" value="NZ_BCSU01000022.1"/>
</dbReference>
<comment type="function">
    <text evidence="7">The electron transfer flavoprotein serves as a specific electron acceptor for other dehydrogenases. It transfers the electrons to the main respiratory chain via ETF-ubiquinone oxidoreductase (ETF dehydrogenase).</text>
</comment>
<reference evidence="10 11" key="1">
    <citation type="submission" date="2013-04" db="EMBL/GenBank/DDBJ databases">
        <title>Complete genome sequence of Corynebacterium humireducens DSM 45392(T), isolated from a wastewater-fed microbial fuel cell.</title>
        <authorList>
            <person name="Ruckert C."/>
            <person name="Albersmeier A."/>
            <person name="Kalinowski J."/>
        </authorList>
    </citation>
    <scope>NUCLEOTIDE SEQUENCE [LARGE SCALE GENOMIC DNA]</scope>
    <source>
        <strain evidence="11">MFC-5</strain>
    </source>
</reference>
<evidence type="ECO:0000313" key="10">
    <source>
        <dbReference type="EMBL" id="AJE32609.1"/>
    </source>
</evidence>
<dbReference type="GO" id="GO:0050660">
    <property type="term" value="F:flavin adenine dinucleotide binding"/>
    <property type="evidence" value="ECO:0007669"/>
    <property type="project" value="InterPro"/>
</dbReference>
<dbReference type="STRING" id="1223515.B842_03780"/>
<sequence length="326" mass="32998">MQFADDSILAVVSATMDGGIPAYAAELLGAAATLGTPVALFLHTSGADTAAAATRLGELGAAQVLAAEVPADQLGGPSVDAVISADETCHPQAVLFAHSVEGRDIAARFAVRSRRALITDVVNVSRDDEGIIGHHSVYGGNYQLVSAATFGAPAITVRLGAVDTRADAAAGTLSPLEFTPSERRSASVVSSEPAVINTERPSLLGAKTVVSGGRGFGSPEGFALVNDLADSLGAAVGASRAAVDAGYVEHTAQVGQTGVSVTPDLYIALGISGAIQHLAGMQTSKTIVAVNKDADAPIFDIADFGIVGDVFEIVPKLVDEINARKA</sequence>
<dbReference type="SUPFAM" id="SSF52467">
    <property type="entry name" value="DHS-like NAD/FAD-binding domain"/>
    <property type="match status" value="1"/>
</dbReference>
<organism evidence="10 11">
    <name type="scientific">Corynebacterium humireducens NBRC 106098 = DSM 45392</name>
    <dbReference type="NCBI Taxonomy" id="1223515"/>
    <lineage>
        <taxon>Bacteria</taxon>
        <taxon>Bacillati</taxon>
        <taxon>Actinomycetota</taxon>
        <taxon>Actinomycetes</taxon>
        <taxon>Mycobacteriales</taxon>
        <taxon>Corynebacteriaceae</taxon>
        <taxon>Corynebacterium</taxon>
    </lineage>
</organism>
<feature type="binding site" evidence="8">
    <location>
        <position position="214"/>
    </location>
    <ligand>
        <name>FAD</name>
        <dbReference type="ChEBI" id="CHEBI:57692"/>
    </ligand>
</feature>
<dbReference type="SMART" id="SM00893">
    <property type="entry name" value="ETF"/>
    <property type="match status" value="1"/>
</dbReference>
<dbReference type="InterPro" id="IPR001308">
    <property type="entry name" value="ETF_a/FixB"/>
</dbReference>
<dbReference type="OrthoDB" id="9770286at2"/>
<feature type="domain" description="Electron transfer flavoprotein alpha/beta-subunit N-terminal" evidence="9">
    <location>
        <begin position="8"/>
        <end position="193"/>
    </location>
</feature>
<dbReference type="Pfam" id="PF00766">
    <property type="entry name" value="ETF_alpha"/>
    <property type="match status" value="1"/>
</dbReference>
<comment type="similarity">
    <text evidence="1">Belongs to the ETF alpha-subunit/FixB family.</text>
</comment>
<keyword evidence="5 8" id="KW-0274">FAD</keyword>
<dbReference type="KEGG" id="chm:B842_03780"/>
<dbReference type="PROSITE" id="PS00696">
    <property type="entry name" value="ETF_ALPHA"/>
    <property type="match status" value="1"/>
</dbReference>
<dbReference type="GO" id="GO:0009055">
    <property type="term" value="F:electron transfer activity"/>
    <property type="evidence" value="ECO:0007669"/>
    <property type="project" value="InterPro"/>
</dbReference>
<dbReference type="Proteomes" id="UP000031524">
    <property type="component" value="Chromosome"/>
</dbReference>
<dbReference type="InterPro" id="IPR029035">
    <property type="entry name" value="DHS-like_NAD/FAD-binding_dom"/>
</dbReference>
<evidence type="ECO:0000256" key="8">
    <source>
        <dbReference type="PIRSR" id="PIRSR000089-1"/>
    </source>
</evidence>
<name>A0A0B5DA76_9CORY</name>
<dbReference type="AlphaFoldDB" id="A0A0B5DA76"/>
<dbReference type="PANTHER" id="PTHR43153:SF1">
    <property type="entry name" value="ELECTRON TRANSFER FLAVOPROTEIN SUBUNIT ALPHA, MITOCHONDRIAL"/>
    <property type="match status" value="1"/>
</dbReference>
<evidence type="ECO:0000256" key="7">
    <source>
        <dbReference type="ARBA" id="ARBA00025649"/>
    </source>
</evidence>
<accession>A0A0B5DA76</accession>
<protein>
    <submittedName>
        <fullName evidence="10">Electron transfer flavoprotein subunit alpha</fullName>
    </submittedName>
</protein>
<evidence type="ECO:0000259" key="9">
    <source>
        <dbReference type="SMART" id="SM00893"/>
    </source>
</evidence>
<dbReference type="FunFam" id="3.40.50.1220:FF:000001">
    <property type="entry name" value="Electron transfer flavoprotein, alpha subunit"/>
    <property type="match status" value="1"/>
</dbReference>
<feature type="binding site" evidence="8">
    <location>
        <position position="291"/>
    </location>
    <ligand>
        <name>FAD</name>
        <dbReference type="ChEBI" id="CHEBI:57692"/>
    </ligand>
</feature>
<keyword evidence="4" id="KW-0285">Flavoprotein</keyword>
<dbReference type="Gene3D" id="3.40.50.620">
    <property type="entry name" value="HUPs"/>
    <property type="match status" value="1"/>
</dbReference>
<keyword evidence="6" id="KW-0249">Electron transport</keyword>
<dbReference type="InterPro" id="IPR014731">
    <property type="entry name" value="ETF_asu_C"/>
</dbReference>
<dbReference type="HOGENOM" id="CLU_034178_0_1_11"/>
<proteinExistence type="inferred from homology"/>
<comment type="cofactor">
    <cofactor evidence="8">
        <name>FAD</name>
        <dbReference type="ChEBI" id="CHEBI:57692"/>
    </cofactor>
    <text evidence="8">Binds 1 FAD per dimer.</text>
</comment>
<feature type="binding site" evidence="8">
    <location>
        <begin position="239"/>
        <end position="240"/>
    </location>
    <ligand>
        <name>FAD</name>
        <dbReference type="ChEBI" id="CHEBI:57692"/>
    </ligand>
</feature>
<dbReference type="InterPro" id="IPR014729">
    <property type="entry name" value="Rossmann-like_a/b/a_fold"/>
</dbReference>
<evidence type="ECO:0000313" key="11">
    <source>
        <dbReference type="Proteomes" id="UP000031524"/>
    </source>
</evidence>
<evidence type="ECO:0000256" key="4">
    <source>
        <dbReference type="ARBA" id="ARBA00022630"/>
    </source>
</evidence>
<feature type="binding site" evidence="8">
    <location>
        <begin position="270"/>
        <end position="277"/>
    </location>
    <ligand>
        <name>FAD</name>
        <dbReference type="ChEBI" id="CHEBI:57692"/>
    </ligand>
</feature>
<dbReference type="PIRSF" id="PIRSF000089">
    <property type="entry name" value="Electra_flavoP_a"/>
    <property type="match status" value="1"/>
</dbReference>
<evidence type="ECO:0000256" key="2">
    <source>
        <dbReference type="ARBA" id="ARBA00011355"/>
    </source>
</evidence>
<feature type="binding site" evidence="8">
    <location>
        <begin position="253"/>
        <end position="257"/>
    </location>
    <ligand>
        <name>FAD</name>
        <dbReference type="ChEBI" id="CHEBI:57692"/>
    </ligand>
</feature>
<dbReference type="GO" id="GO:0033539">
    <property type="term" value="P:fatty acid beta-oxidation using acyl-CoA dehydrogenase"/>
    <property type="evidence" value="ECO:0007669"/>
    <property type="project" value="TreeGrafter"/>
</dbReference>
<dbReference type="InterPro" id="IPR018206">
    <property type="entry name" value="ETF_asu_C_CS"/>
</dbReference>
<gene>
    <name evidence="10" type="ORF">B842_03780</name>
</gene>
<dbReference type="Pfam" id="PF01012">
    <property type="entry name" value="ETF"/>
    <property type="match status" value="1"/>
</dbReference>
<evidence type="ECO:0000256" key="3">
    <source>
        <dbReference type="ARBA" id="ARBA00022448"/>
    </source>
</evidence>
<dbReference type="EMBL" id="CP005286">
    <property type="protein sequence ID" value="AJE32609.1"/>
    <property type="molecule type" value="Genomic_DNA"/>
</dbReference>
<evidence type="ECO:0000256" key="6">
    <source>
        <dbReference type="ARBA" id="ARBA00022982"/>
    </source>
</evidence>
<dbReference type="SUPFAM" id="SSF52402">
    <property type="entry name" value="Adenine nucleotide alpha hydrolases-like"/>
    <property type="match status" value="1"/>
</dbReference>
<comment type="subunit">
    <text evidence="2">Heterodimer of an alpha and a beta subunit.</text>
</comment>
<dbReference type="PANTHER" id="PTHR43153">
    <property type="entry name" value="ELECTRON TRANSFER FLAVOPROTEIN ALPHA"/>
    <property type="match status" value="1"/>
</dbReference>
<dbReference type="Gene3D" id="3.40.50.1220">
    <property type="entry name" value="TPP-binding domain"/>
    <property type="match status" value="1"/>
</dbReference>
<dbReference type="InterPro" id="IPR014730">
    <property type="entry name" value="ETF_a/b_N"/>
</dbReference>
<keyword evidence="3" id="KW-0813">Transport</keyword>
<keyword evidence="11" id="KW-1185">Reference proteome</keyword>